<keyword evidence="1" id="KW-0812">Transmembrane</keyword>
<sequence length="113" mass="13082">MMNRNTQNTLIVIVIIGLMIFYKPLYKDETYEEKIERTGIKSVVLRKSVNYSNHGIHSIVYEKDSIMISDSWDHYINIGDSIIKPEGSAKMIIKNTDKYIEFDFNNPGLLPLP</sequence>
<protein>
    <submittedName>
        <fullName evidence="2">Uncharacterized protein</fullName>
    </submittedName>
</protein>
<dbReference type="OrthoDB" id="1261592at2"/>
<evidence type="ECO:0000256" key="1">
    <source>
        <dbReference type="SAM" id="Phobius"/>
    </source>
</evidence>
<dbReference type="EMBL" id="FTOV01000003">
    <property type="protein sequence ID" value="SIS88390.1"/>
    <property type="molecule type" value="Genomic_DNA"/>
</dbReference>
<reference evidence="2 3" key="1">
    <citation type="submission" date="2017-01" db="EMBL/GenBank/DDBJ databases">
        <authorList>
            <person name="Mah S.A."/>
            <person name="Swanson W.J."/>
            <person name="Moy G.W."/>
            <person name="Vacquier V.D."/>
        </authorList>
    </citation>
    <scope>NUCLEOTIDE SEQUENCE [LARGE SCALE GENOMIC DNA]</scope>
    <source>
        <strain evidence="2 3">DSM 18014</strain>
    </source>
</reference>
<organism evidence="2 3">
    <name type="scientific">Chryseobacterium gambrini</name>
    <dbReference type="NCBI Taxonomy" id="373672"/>
    <lineage>
        <taxon>Bacteria</taxon>
        <taxon>Pseudomonadati</taxon>
        <taxon>Bacteroidota</taxon>
        <taxon>Flavobacteriia</taxon>
        <taxon>Flavobacteriales</taxon>
        <taxon>Weeksellaceae</taxon>
        <taxon>Chryseobacterium group</taxon>
        <taxon>Chryseobacterium</taxon>
    </lineage>
</organism>
<evidence type="ECO:0000313" key="2">
    <source>
        <dbReference type="EMBL" id="SIS88390.1"/>
    </source>
</evidence>
<dbReference type="Proteomes" id="UP000185781">
    <property type="component" value="Unassembled WGS sequence"/>
</dbReference>
<feature type="transmembrane region" description="Helical" evidence="1">
    <location>
        <begin position="6"/>
        <end position="25"/>
    </location>
</feature>
<proteinExistence type="predicted"/>
<dbReference type="AlphaFoldDB" id="A0A1N7MQQ9"/>
<keyword evidence="1" id="KW-1133">Transmembrane helix</keyword>
<accession>A0A1N7MQQ9</accession>
<gene>
    <name evidence="2" type="ORF">SAMN05421785_103408</name>
</gene>
<dbReference type="RefSeq" id="WP_139326130.1">
    <property type="nucleotide sequence ID" value="NZ_FTOV01000003.1"/>
</dbReference>
<keyword evidence="1" id="KW-0472">Membrane</keyword>
<name>A0A1N7MQQ9_9FLAO</name>
<evidence type="ECO:0000313" key="3">
    <source>
        <dbReference type="Proteomes" id="UP000185781"/>
    </source>
</evidence>